<dbReference type="EMBL" id="CP119321">
    <property type="protein sequence ID" value="WEK14092.1"/>
    <property type="molecule type" value="Genomic_DNA"/>
</dbReference>
<protein>
    <submittedName>
        <fullName evidence="2">Uncharacterized protein</fullName>
    </submittedName>
</protein>
<evidence type="ECO:0000313" key="2">
    <source>
        <dbReference type="EMBL" id="WEK14092.1"/>
    </source>
</evidence>
<name>A0AAJ6B489_9MICO</name>
<keyword evidence="1" id="KW-0812">Transmembrane</keyword>
<sequence length="147" mass="15347">MVSDPSFELLFGVTVASLLVGFFGVATIFRVEVSRLMASHIRSGTPRLLGREDGAKNSTPGNLLFVAVMGVPICLLIIANILPRLWKLSPGAAIFASGGAVAVGAGLALLLVASERRSERPRRRTRWIGVALVGGGVVSVASALLLL</sequence>
<feature type="transmembrane region" description="Helical" evidence="1">
    <location>
        <begin position="125"/>
        <end position="146"/>
    </location>
</feature>
<dbReference type="Proteomes" id="UP001213972">
    <property type="component" value="Chromosome"/>
</dbReference>
<reference evidence="2" key="1">
    <citation type="submission" date="2023-03" db="EMBL/GenBank/DDBJ databases">
        <title>Andean soil-derived lignocellulolytic bacterial consortium as a source of novel taxa and putative plastic-active enzymes.</title>
        <authorList>
            <person name="Diaz-Garcia L."/>
            <person name="Chuvochina M."/>
            <person name="Feuerriegel G."/>
            <person name="Bunk B."/>
            <person name="Sproer C."/>
            <person name="Streit W.R."/>
            <person name="Rodriguez L.M."/>
            <person name="Overmann J."/>
            <person name="Jimenez D.J."/>
        </authorList>
    </citation>
    <scope>NUCLEOTIDE SEQUENCE</scope>
    <source>
        <strain evidence="2">MAG 4610</strain>
    </source>
</reference>
<evidence type="ECO:0000256" key="1">
    <source>
        <dbReference type="SAM" id="Phobius"/>
    </source>
</evidence>
<keyword evidence="1" id="KW-1133">Transmembrane helix</keyword>
<proteinExistence type="predicted"/>
<evidence type="ECO:0000313" key="3">
    <source>
        <dbReference type="Proteomes" id="UP001213972"/>
    </source>
</evidence>
<keyword evidence="1" id="KW-0472">Membrane</keyword>
<gene>
    <name evidence="2" type="ORF">P0Y48_02470</name>
</gene>
<feature type="transmembrane region" description="Helical" evidence="1">
    <location>
        <begin position="92"/>
        <end position="113"/>
    </location>
</feature>
<dbReference type="AlphaFoldDB" id="A0AAJ6B489"/>
<feature type="transmembrane region" description="Helical" evidence="1">
    <location>
        <begin position="63"/>
        <end position="86"/>
    </location>
</feature>
<feature type="transmembrane region" description="Helical" evidence="1">
    <location>
        <begin position="6"/>
        <end position="29"/>
    </location>
</feature>
<accession>A0AAJ6B489</accession>
<organism evidence="2 3">
    <name type="scientific">Candidatus Microbacterium phytovorans</name>
    <dbReference type="NCBI Taxonomy" id="3121374"/>
    <lineage>
        <taxon>Bacteria</taxon>
        <taxon>Bacillati</taxon>
        <taxon>Actinomycetota</taxon>
        <taxon>Actinomycetes</taxon>
        <taxon>Micrococcales</taxon>
        <taxon>Microbacteriaceae</taxon>
        <taxon>Microbacterium</taxon>
    </lineage>
</organism>